<dbReference type="SMART" id="SM00072">
    <property type="entry name" value="GuKc"/>
    <property type="match status" value="1"/>
</dbReference>
<reference evidence="3 4" key="1">
    <citation type="submission" date="2020-06" db="EMBL/GenBank/DDBJ databases">
        <title>Sulfitobacter algicola sp. nov., isolated from green algae.</title>
        <authorList>
            <person name="Wang C."/>
        </authorList>
    </citation>
    <scope>NUCLEOTIDE SEQUENCE [LARGE SCALE GENOMIC DNA]</scope>
    <source>
        <strain evidence="3 4">1151</strain>
    </source>
</reference>
<keyword evidence="4" id="KW-1185">Reference proteome</keyword>
<dbReference type="RefSeq" id="WP_174134584.1">
    <property type="nucleotide sequence ID" value="NZ_JABUFE010000001.1"/>
</dbReference>
<proteinExistence type="predicted"/>
<evidence type="ECO:0000259" key="2">
    <source>
        <dbReference type="SMART" id="SM00072"/>
    </source>
</evidence>
<evidence type="ECO:0000313" key="3">
    <source>
        <dbReference type="EMBL" id="NSX53475.1"/>
    </source>
</evidence>
<dbReference type="SUPFAM" id="SSF52540">
    <property type="entry name" value="P-loop containing nucleoside triphosphate hydrolases"/>
    <property type="match status" value="1"/>
</dbReference>
<dbReference type="Gene3D" id="3.40.50.300">
    <property type="entry name" value="P-loop containing nucleotide triphosphate hydrolases"/>
    <property type="match status" value="1"/>
</dbReference>
<dbReference type="PANTHER" id="PTHR23117">
    <property type="entry name" value="GUANYLATE KINASE-RELATED"/>
    <property type="match status" value="1"/>
</dbReference>
<dbReference type="Proteomes" id="UP000777935">
    <property type="component" value="Unassembled WGS sequence"/>
</dbReference>
<evidence type="ECO:0000256" key="1">
    <source>
        <dbReference type="ARBA" id="ARBA00022679"/>
    </source>
</evidence>
<dbReference type="InterPro" id="IPR008145">
    <property type="entry name" value="GK/Ca_channel_bsu"/>
</dbReference>
<dbReference type="EMBL" id="JABUFE010000001">
    <property type="protein sequence ID" value="NSX53475.1"/>
    <property type="molecule type" value="Genomic_DNA"/>
</dbReference>
<evidence type="ECO:0000313" key="4">
    <source>
        <dbReference type="Proteomes" id="UP000777935"/>
    </source>
</evidence>
<sequence length="178" mass="19358">MTGRLIAVLGRSDAGKDTVINGLCARAPQLHKVQRTITRQAKAEDCASVTQAEFQHLDQIGTFCLAWHSHGLSYGIPKNTLAIVQNGQDAITNLSRGVLLTAQTMFPNLLILSLTVPAKVLAKRLIERGRETEEDIAKRLAQAQCTLPKILDIHSIDNSGPIEKTLNIALAILHPVRA</sequence>
<dbReference type="PANTHER" id="PTHR23117:SF8">
    <property type="entry name" value="RIBOSE 1,5-BISPHOSPHATE PHOSPHOKINASE PHNN"/>
    <property type="match status" value="1"/>
</dbReference>
<comment type="caution">
    <text evidence="3">The sequence shown here is derived from an EMBL/GenBank/DDBJ whole genome shotgun (WGS) entry which is preliminary data.</text>
</comment>
<dbReference type="InterPro" id="IPR027417">
    <property type="entry name" value="P-loop_NTPase"/>
</dbReference>
<feature type="domain" description="Guanylate kinase/L-type calcium channel beta subunit" evidence="2">
    <location>
        <begin position="2"/>
        <end position="177"/>
    </location>
</feature>
<name>A0ABX2ILS5_9RHOB</name>
<accession>A0ABX2ILS5</accession>
<protein>
    <submittedName>
        <fullName evidence="3">Phosphonate metabolism protein/1,5-bisphosphokinase (PRPP-forming) PhnN</fullName>
    </submittedName>
</protein>
<organism evidence="3 4">
    <name type="scientific">Parasulfitobacter algicola</name>
    <dbReference type="NCBI Taxonomy" id="2614809"/>
    <lineage>
        <taxon>Bacteria</taxon>
        <taxon>Pseudomonadati</taxon>
        <taxon>Pseudomonadota</taxon>
        <taxon>Alphaproteobacteria</taxon>
        <taxon>Rhodobacterales</taxon>
        <taxon>Roseobacteraceae</taxon>
        <taxon>Parasulfitobacter</taxon>
    </lineage>
</organism>
<keyword evidence="1" id="KW-0808">Transferase</keyword>
<gene>
    <name evidence="3" type="ORF">HRQ87_01520</name>
</gene>